<dbReference type="InterPro" id="IPR013830">
    <property type="entry name" value="SGNH_hydro"/>
</dbReference>
<dbReference type="CDD" id="cd01822">
    <property type="entry name" value="Lysophospholipase_L1_like"/>
    <property type="match status" value="1"/>
</dbReference>
<dbReference type="KEGG" id="dalk:DSCA_43040"/>
<dbReference type="PROSITE" id="PS51257">
    <property type="entry name" value="PROKAR_LIPOPROTEIN"/>
    <property type="match status" value="1"/>
</dbReference>
<evidence type="ECO:0000313" key="3">
    <source>
        <dbReference type="Proteomes" id="UP000427906"/>
    </source>
</evidence>
<gene>
    <name evidence="2" type="ORF">DSCA_43040</name>
</gene>
<dbReference type="AlphaFoldDB" id="A0A5K7YVP0"/>
<protein>
    <submittedName>
        <fullName evidence="2">Arylesterase</fullName>
    </submittedName>
</protein>
<name>A0A5K7YVP0_9BACT</name>
<dbReference type="PANTHER" id="PTHR30383:SF24">
    <property type="entry name" value="THIOESTERASE 1_PROTEASE 1_LYSOPHOSPHOLIPASE L1"/>
    <property type="match status" value="1"/>
</dbReference>
<dbReference type="OrthoDB" id="9786188at2"/>
<reference evidence="2 3" key="1">
    <citation type="submission" date="2019-11" db="EMBL/GenBank/DDBJ databases">
        <title>Comparative genomics of hydrocarbon-degrading Desulfosarcina strains.</title>
        <authorList>
            <person name="Watanabe M."/>
            <person name="Kojima H."/>
            <person name="Fukui M."/>
        </authorList>
    </citation>
    <scope>NUCLEOTIDE SEQUENCE [LARGE SCALE GENOMIC DNA]</scope>
    <source>
        <strain evidence="2 3">PL12</strain>
    </source>
</reference>
<keyword evidence="3" id="KW-1185">Reference proteome</keyword>
<dbReference type="Pfam" id="PF13472">
    <property type="entry name" value="Lipase_GDSL_2"/>
    <property type="match status" value="1"/>
</dbReference>
<dbReference type="Gene3D" id="3.40.50.1110">
    <property type="entry name" value="SGNH hydrolase"/>
    <property type="match status" value="1"/>
</dbReference>
<dbReference type="GO" id="GO:0004622">
    <property type="term" value="F:phosphatidylcholine lysophospholipase activity"/>
    <property type="evidence" value="ECO:0007669"/>
    <property type="project" value="TreeGrafter"/>
</dbReference>
<accession>A0A5K7YVP0</accession>
<dbReference type="InterPro" id="IPR036514">
    <property type="entry name" value="SGNH_hydro_sf"/>
</dbReference>
<dbReference type="Proteomes" id="UP000427906">
    <property type="component" value="Chromosome"/>
</dbReference>
<feature type="domain" description="SGNH hydrolase-type esterase" evidence="1">
    <location>
        <begin position="61"/>
        <end position="223"/>
    </location>
</feature>
<proteinExistence type="predicted"/>
<dbReference type="InterPro" id="IPR051532">
    <property type="entry name" value="Ester_Hydrolysis_Enzymes"/>
</dbReference>
<evidence type="ECO:0000259" key="1">
    <source>
        <dbReference type="Pfam" id="PF13472"/>
    </source>
</evidence>
<dbReference type="PANTHER" id="PTHR30383">
    <property type="entry name" value="THIOESTERASE 1/PROTEASE 1/LYSOPHOSPHOLIPASE L1"/>
    <property type="match status" value="1"/>
</dbReference>
<dbReference type="SUPFAM" id="SSF52266">
    <property type="entry name" value="SGNH hydrolase"/>
    <property type="match status" value="1"/>
</dbReference>
<evidence type="ECO:0000313" key="2">
    <source>
        <dbReference type="EMBL" id="BBO70374.1"/>
    </source>
</evidence>
<organism evidence="2 3">
    <name type="scientific">Desulfosarcina alkanivorans</name>
    <dbReference type="NCBI Taxonomy" id="571177"/>
    <lineage>
        <taxon>Bacteria</taxon>
        <taxon>Pseudomonadati</taxon>
        <taxon>Thermodesulfobacteriota</taxon>
        <taxon>Desulfobacteria</taxon>
        <taxon>Desulfobacterales</taxon>
        <taxon>Desulfosarcinaceae</taxon>
        <taxon>Desulfosarcina</taxon>
    </lineage>
</organism>
<sequence length="242" mass="25680">MIKNGITVLASHLQRWPRVSAGVALLVIGLILSGCSQEQAVEEAAVASQPPEATYAGTIVAMGDSLTAGLGVDEELAYPAQLARRLQADGYNYRVINAGVSGETSSGAVSRIQWVTASLSPDIVILETGANDGLRGLDPGLLEANLDRLVGLLRAEDIQVILAGMLMLPNLGPGYTRAFAEIYPRVAARHGVLFVPFFLEGVAGEARLNQDDRLHPTAEGYARIVETVYPVVVTAIQRHGAR</sequence>
<dbReference type="EMBL" id="AP021874">
    <property type="protein sequence ID" value="BBO70374.1"/>
    <property type="molecule type" value="Genomic_DNA"/>
</dbReference>